<evidence type="ECO:0000313" key="3">
    <source>
        <dbReference type="EMBL" id="MES0832584.1"/>
    </source>
</evidence>
<feature type="domain" description="Abortive phage infection protein C-terminal" evidence="1">
    <location>
        <begin position="232"/>
        <end position="551"/>
    </location>
</feature>
<name>A0ABV1ZNJ9_9ACTN</name>
<protein>
    <submittedName>
        <fullName evidence="3">AIPR family protein</fullName>
    </submittedName>
</protein>
<gene>
    <name evidence="3" type="ORF">ABUK86_02260</name>
</gene>
<dbReference type="InterPro" id="IPR018891">
    <property type="entry name" value="AIPR_C"/>
</dbReference>
<feature type="domain" description="Abortive infection phage resistance protein N-terminal" evidence="2">
    <location>
        <begin position="33"/>
        <end position="177"/>
    </location>
</feature>
<organism evidence="3 4">
    <name type="scientific">Nocardiopsis tropica</name>
    <dbReference type="NCBI Taxonomy" id="109330"/>
    <lineage>
        <taxon>Bacteria</taxon>
        <taxon>Bacillati</taxon>
        <taxon>Actinomycetota</taxon>
        <taxon>Actinomycetes</taxon>
        <taxon>Streptosporangiales</taxon>
        <taxon>Nocardiopsidaceae</taxon>
        <taxon>Nocardiopsis</taxon>
    </lineage>
</organism>
<dbReference type="InterPro" id="IPR055101">
    <property type="entry name" value="AIPR_N"/>
</dbReference>
<dbReference type="RefSeq" id="WP_352982353.1">
    <property type="nucleotide sequence ID" value="NZ_JBEQNA010000008.1"/>
</dbReference>
<accession>A0ABV1ZNJ9</accession>
<keyword evidence="4" id="KW-1185">Reference proteome</keyword>
<dbReference type="EMBL" id="JBEQNB010000001">
    <property type="protein sequence ID" value="MES0832584.1"/>
    <property type="molecule type" value="Genomic_DNA"/>
</dbReference>
<sequence length="675" mass="75905">MSSKEDFENYAAQLTGEVFETASDNGESQRDVFAQRILDLLHEGGFVNNPKVEYLEKPGTLLHGYGYTDDGLVLELYTSAFSYDRPRLNKGLLDRYFRRAIAFLKKAEKIKAASDPKTGIYRMCEVVLAALENSALTRIRVFFVTSSSSGTSSMPEPGDFNGVPVEYHLYDLPRIYKMEKAGIASEQIEVKLDPPLRCLPAQANDDDHSVYLAVIPGRVLAELYDEYRTRLLQLNVRAFLQARGKVNKGIRDTAIRHPAWFLAYNNGITATASDAEFECDESGREIAITSLTDLQIVNGGQTTATLHHVFSKEKNTLEGVDVQMKLTLVPPDKRGEVVRKISEYSNTQNRISQVDFSSNDKFHVKFEAVSRNVWAPPVRNSLLDTRWFYVRTRGAYEVELNKNTTTATRRKFKAENPPAQKFDKAELAKYVNCWMGKPYKVALGAQKNFVDFQAHVTEYPPLIDATYVQRTIALKMLFTAVDSVARAQGAGSNKSAVTAYTTAMLCHATSHRIDLDRIWREQANYGEKDPKVSPALVEAIKSLCAPVMKVILNGGSHPIEWAKRPECWTKVQEINWKIPTALEGELRPTMLKLERDEAQASEDLGQRFQEVAADDWQSAYEWGQETDRLEPVELAALDTVVNLLERGEAVSDTRALRALEAYDKALQAGFDPEPE</sequence>
<comment type="caution">
    <text evidence="3">The sequence shown here is derived from an EMBL/GenBank/DDBJ whole genome shotgun (WGS) entry which is preliminary data.</text>
</comment>
<dbReference type="Pfam" id="PF10592">
    <property type="entry name" value="AIPR"/>
    <property type="match status" value="1"/>
</dbReference>
<proteinExistence type="predicted"/>
<evidence type="ECO:0000313" key="4">
    <source>
        <dbReference type="Proteomes" id="UP001432401"/>
    </source>
</evidence>
<reference evidence="3 4" key="1">
    <citation type="submission" date="2024-06" db="EMBL/GenBank/DDBJ databases">
        <authorList>
            <person name="Bataeva Y.V."/>
            <person name="Grigorian L.N."/>
            <person name="Solomentsev V.I."/>
        </authorList>
    </citation>
    <scope>NUCLEOTIDE SEQUENCE [LARGE SCALE GENOMIC DNA]</scope>
    <source>
        <strain evidence="4">SCPM-O-B-12605 (RCAM04882)</strain>
    </source>
</reference>
<dbReference type="Proteomes" id="UP001432401">
    <property type="component" value="Unassembled WGS sequence"/>
</dbReference>
<dbReference type="Pfam" id="PF22879">
    <property type="entry name" value="AIPR_N"/>
    <property type="match status" value="1"/>
</dbReference>
<evidence type="ECO:0000259" key="1">
    <source>
        <dbReference type="Pfam" id="PF10592"/>
    </source>
</evidence>
<evidence type="ECO:0000259" key="2">
    <source>
        <dbReference type="Pfam" id="PF22879"/>
    </source>
</evidence>